<gene>
    <name evidence="1" type="ORF">SDC9_195287</name>
</gene>
<reference evidence="1" key="1">
    <citation type="submission" date="2019-08" db="EMBL/GenBank/DDBJ databases">
        <authorList>
            <person name="Kucharzyk K."/>
            <person name="Murdoch R.W."/>
            <person name="Higgins S."/>
            <person name="Loffler F."/>
        </authorList>
    </citation>
    <scope>NUCLEOTIDE SEQUENCE</scope>
</reference>
<comment type="caution">
    <text evidence="1">The sequence shown here is derived from an EMBL/GenBank/DDBJ whole genome shotgun (WGS) entry which is preliminary data.</text>
</comment>
<organism evidence="1">
    <name type="scientific">bioreactor metagenome</name>
    <dbReference type="NCBI Taxonomy" id="1076179"/>
    <lineage>
        <taxon>unclassified sequences</taxon>
        <taxon>metagenomes</taxon>
        <taxon>ecological metagenomes</taxon>
    </lineage>
</organism>
<accession>A0A645IK45</accession>
<proteinExistence type="predicted"/>
<dbReference type="AlphaFoldDB" id="A0A645IK45"/>
<dbReference type="EMBL" id="VSSQ01109357">
    <property type="protein sequence ID" value="MPN47683.1"/>
    <property type="molecule type" value="Genomic_DNA"/>
</dbReference>
<evidence type="ECO:0000313" key="1">
    <source>
        <dbReference type="EMBL" id="MPN47683.1"/>
    </source>
</evidence>
<protein>
    <submittedName>
        <fullName evidence="1">Uncharacterized protein</fullName>
    </submittedName>
</protein>
<sequence length="166" mass="17884">MARILVRLGHELALADRALGARQHLCIDKLHQAPGAGKGQQHLEFGSLNLFGIEAIGLGQLLGRVQLHALGQVFVDIEKQRAVDVFLPGQKPVRGKRQLALGGRLARDFLVQPDQAFIRQRGLGLQHLHAGTHLDEHGGALDLLGFVQNAFGGSLGGGHQSLLKTR</sequence>
<name>A0A645IK45_9ZZZZ</name>